<dbReference type="GO" id="GO:0045041">
    <property type="term" value="P:protein import into mitochondrial intermembrane space"/>
    <property type="evidence" value="ECO:0007669"/>
    <property type="project" value="TreeGrafter"/>
</dbReference>
<dbReference type="GO" id="GO:0008270">
    <property type="term" value="F:zinc ion binding"/>
    <property type="evidence" value="ECO:0007669"/>
    <property type="project" value="UniProtKB-KW"/>
</dbReference>
<keyword evidence="1" id="KW-0479">Metal-binding</keyword>
<evidence type="ECO:0000256" key="2">
    <source>
        <dbReference type="ARBA" id="ARBA00022771"/>
    </source>
</evidence>
<keyword evidence="3" id="KW-0862">Zinc</keyword>
<dbReference type="PANTHER" id="PTHR28082:SF1">
    <property type="entry name" value="HELPER OF TIM PROTEIN 13"/>
    <property type="match status" value="1"/>
</dbReference>
<dbReference type="InterPro" id="IPR008913">
    <property type="entry name" value="Znf_CHY"/>
</dbReference>
<accession>A0A4Z0H1S7</accession>
<dbReference type="InterPro" id="IPR016694">
    <property type="entry name" value="UCP017292"/>
</dbReference>
<dbReference type="EMBL" id="SRJC01000001">
    <property type="protein sequence ID" value="TGB03834.1"/>
    <property type="molecule type" value="Genomic_DNA"/>
</dbReference>
<protein>
    <recommendedName>
        <fullName evidence="4">CHY-type domain-containing protein</fullName>
    </recommendedName>
</protein>
<dbReference type="AlphaFoldDB" id="A0A4Z0H1S7"/>
<evidence type="ECO:0000256" key="3">
    <source>
        <dbReference type="ARBA" id="ARBA00022833"/>
    </source>
</evidence>
<dbReference type="InterPro" id="IPR037274">
    <property type="entry name" value="Znf_CHY_sf"/>
</dbReference>
<dbReference type="RefSeq" id="WP_135326538.1">
    <property type="nucleotide sequence ID" value="NZ_SRJC01000001.1"/>
</dbReference>
<dbReference type="PROSITE" id="PS51266">
    <property type="entry name" value="ZF_CHY"/>
    <property type="match status" value="1"/>
</dbReference>
<sequence>MTHIRVKGVQVDQESRCAHYHGEVDVIALKSPCCGEFYACYHCHEEIAGHPLKKWSKSDRDHHAILCGHCQNTMSINVYMQTNVCPHCEHALNPGCANHYPIYFEMS</sequence>
<evidence type="ECO:0000256" key="1">
    <source>
        <dbReference type="ARBA" id="ARBA00022723"/>
    </source>
</evidence>
<organism evidence="5 6">
    <name type="scientific">Halobacillus salinus</name>
    <dbReference type="NCBI Taxonomy" id="192814"/>
    <lineage>
        <taxon>Bacteria</taxon>
        <taxon>Bacillati</taxon>
        <taxon>Bacillota</taxon>
        <taxon>Bacilli</taxon>
        <taxon>Bacillales</taxon>
        <taxon>Bacillaceae</taxon>
        <taxon>Halobacillus</taxon>
    </lineage>
</organism>
<gene>
    <name evidence="5" type="ORF">E4663_02155</name>
</gene>
<evidence type="ECO:0000259" key="4">
    <source>
        <dbReference type="PROSITE" id="PS51266"/>
    </source>
</evidence>
<feature type="domain" description="CHY-type" evidence="4">
    <location>
        <begin position="10"/>
        <end position="90"/>
    </location>
</feature>
<evidence type="ECO:0000313" key="6">
    <source>
        <dbReference type="Proteomes" id="UP000297982"/>
    </source>
</evidence>
<keyword evidence="2" id="KW-0863">Zinc-finger</keyword>
<comment type="caution">
    <text evidence="5">The sequence shown here is derived from an EMBL/GenBank/DDBJ whole genome shotgun (WGS) entry which is preliminary data.</text>
</comment>
<name>A0A4Z0H1S7_9BACI</name>
<keyword evidence="6" id="KW-1185">Reference proteome</keyword>
<dbReference type="InterPro" id="IPR052604">
    <property type="entry name" value="Mito_Tim_assembly_helper"/>
</dbReference>
<dbReference type="SUPFAM" id="SSF161219">
    <property type="entry name" value="CHY zinc finger-like"/>
    <property type="match status" value="1"/>
</dbReference>
<dbReference type="Pfam" id="PF05495">
    <property type="entry name" value="zf-CHY"/>
    <property type="match status" value="1"/>
</dbReference>
<reference evidence="5 6" key="1">
    <citation type="journal article" date="2003" name="Int. J. Syst. Evol. Microbiol.">
        <title>Halobacillus salinus sp. nov., isolated from a salt lake on the coast of the East Sea in Korea.</title>
        <authorList>
            <person name="Yoon J.H."/>
            <person name="Kang K.H."/>
            <person name="Park Y.H."/>
        </authorList>
    </citation>
    <scope>NUCLEOTIDE SEQUENCE [LARGE SCALE GENOMIC DNA]</scope>
    <source>
        <strain evidence="5 6">HSL-3</strain>
    </source>
</reference>
<dbReference type="PIRSF" id="PIRSF017292">
    <property type="entry name" value="UCP017292_Znf_CHY"/>
    <property type="match status" value="1"/>
</dbReference>
<dbReference type="Proteomes" id="UP000297982">
    <property type="component" value="Unassembled WGS sequence"/>
</dbReference>
<proteinExistence type="predicted"/>
<evidence type="ECO:0000313" key="5">
    <source>
        <dbReference type="EMBL" id="TGB03834.1"/>
    </source>
</evidence>
<dbReference type="PANTHER" id="PTHR28082">
    <property type="entry name" value="ZINC FINGER PROTEIN"/>
    <property type="match status" value="1"/>
</dbReference>